<feature type="transmembrane region" description="Helical" evidence="3">
    <location>
        <begin position="16"/>
        <end position="32"/>
    </location>
</feature>
<dbReference type="PANTHER" id="PTHR21719:SF1">
    <property type="entry name" value="FI06402P-RELATED"/>
    <property type="match status" value="1"/>
</dbReference>
<comment type="similarity">
    <text evidence="1">Belongs to the PDGF/VEGF growth factor family.</text>
</comment>
<feature type="compositionally biased region" description="Polar residues" evidence="2">
    <location>
        <begin position="52"/>
        <end position="61"/>
    </location>
</feature>
<sequence>MNYWCTLFVARSINNWMWIFTISFLWVCGWHVQKGVSNSMPRETRLLRRPYHSTQTTNSVNDHSKTEEDYPRGNFFKEAQPQLSKLAESELLTSYKQFYQHFFDKKGMSHLKKNYESNSFRRVTIDHSAQQNVEDIRQANEHFLHIRQKALCLTPRPLVVDTKDYYPDPTKKYLPRCTILHRCTEDSGCCGDDRMKCGPRKVQEVTLYFYTLRVGKQGTYVELDKAVDKLLFINHTECECQYINKQTYLQDDPESDAILNQNLETTTDPQHYSVLDNPLRHPPNQVDSKCRECPMPFFRREYFDGKCSCDCFDHQKPCIRIKRGRNSLSNTEKRCVRTGQCQVPECEYGHYNFTRGKCPGRPWNYRKRNDGRKEKSKKHHPYHRWSFYERD</sequence>
<dbReference type="PROSITE" id="PS50278">
    <property type="entry name" value="PDGF_2"/>
    <property type="match status" value="1"/>
</dbReference>
<gene>
    <name evidence="6" type="primary">LOC106457213</name>
</gene>
<dbReference type="PANTHER" id="PTHR21719">
    <property type="entry name" value="FI06402P-RELATED"/>
    <property type="match status" value="1"/>
</dbReference>
<evidence type="ECO:0000313" key="5">
    <source>
        <dbReference type="Proteomes" id="UP000694941"/>
    </source>
</evidence>
<dbReference type="Pfam" id="PF00341">
    <property type="entry name" value="PDGF"/>
    <property type="match status" value="1"/>
</dbReference>
<evidence type="ECO:0000313" key="6">
    <source>
        <dbReference type="RefSeq" id="XP_022238756.1"/>
    </source>
</evidence>
<dbReference type="Proteomes" id="UP000694941">
    <property type="component" value="Unplaced"/>
</dbReference>
<feature type="domain" description="Platelet-derived growth factor (PDGF) family profile" evidence="4">
    <location>
        <begin position="139"/>
        <end position="245"/>
    </location>
</feature>
<keyword evidence="1" id="KW-0339">Growth factor</keyword>
<evidence type="ECO:0000256" key="3">
    <source>
        <dbReference type="SAM" id="Phobius"/>
    </source>
</evidence>
<keyword evidence="3" id="KW-1133">Transmembrane helix</keyword>
<accession>A0ABM1S551</accession>
<dbReference type="RefSeq" id="XP_022238756.1">
    <property type="nucleotide sequence ID" value="XM_022383048.1"/>
</dbReference>
<evidence type="ECO:0000256" key="1">
    <source>
        <dbReference type="RuleBase" id="RU003818"/>
    </source>
</evidence>
<keyword evidence="3" id="KW-0812">Transmembrane</keyword>
<dbReference type="SUPFAM" id="SSF57501">
    <property type="entry name" value="Cystine-knot cytokines"/>
    <property type="match status" value="1"/>
</dbReference>
<dbReference type="InterPro" id="IPR000072">
    <property type="entry name" value="PDGF/VEGF_dom"/>
</dbReference>
<keyword evidence="5" id="KW-1185">Reference proteome</keyword>
<protein>
    <submittedName>
        <fullName evidence="6">Uncharacterized protein LOC106457213</fullName>
    </submittedName>
</protein>
<proteinExistence type="inferred from homology"/>
<organism evidence="5 6">
    <name type="scientific">Limulus polyphemus</name>
    <name type="common">Atlantic horseshoe crab</name>
    <dbReference type="NCBI Taxonomy" id="6850"/>
    <lineage>
        <taxon>Eukaryota</taxon>
        <taxon>Metazoa</taxon>
        <taxon>Ecdysozoa</taxon>
        <taxon>Arthropoda</taxon>
        <taxon>Chelicerata</taxon>
        <taxon>Merostomata</taxon>
        <taxon>Xiphosura</taxon>
        <taxon>Limulidae</taxon>
        <taxon>Limulus</taxon>
    </lineage>
</organism>
<feature type="region of interest" description="Disordered" evidence="2">
    <location>
        <begin position="47"/>
        <end position="68"/>
    </location>
</feature>
<dbReference type="Gene3D" id="2.10.90.10">
    <property type="entry name" value="Cystine-knot cytokines"/>
    <property type="match status" value="1"/>
</dbReference>
<evidence type="ECO:0000259" key="4">
    <source>
        <dbReference type="PROSITE" id="PS50278"/>
    </source>
</evidence>
<dbReference type="SMART" id="SM00141">
    <property type="entry name" value="PDGF"/>
    <property type="match status" value="1"/>
</dbReference>
<dbReference type="GeneID" id="106457213"/>
<reference evidence="6" key="1">
    <citation type="submission" date="2025-08" db="UniProtKB">
        <authorList>
            <consortium name="RefSeq"/>
        </authorList>
    </citation>
    <scope>IDENTIFICATION</scope>
    <source>
        <tissue evidence="6">Muscle</tissue>
    </source>
</reference>
<dbReference type="InterPro" id="IPR029034">
    <property type="entry name" value="Cystine-knot_cytokine"/>
</dbReference>
<keyword evidence="3" id="KW-0472">Membrane</keyword>
<name>A0ABM1S551_LIMPO</name>
<evidence type="ECO:0000256" key="2">
    <source>
        <dbReference type="SAM" id="MobiDB-lite"/>
    </source>
</evidence>